<sequence length="411" mass="48498">MIVQLIDIRPSIDGIMDINNTFKITTINVSGLNTILKQEQVLNYMKINKISCLIVTETKLQTAIEIIMNNDYAKYVIKKDIIEDEILEFYTKLEEILTAEKKLKAKIVCIGDFNASYDTAIAQQRANRKIFWKDHIFQILKKNVMIDINLIYHDKPLNTWNRSDKKSRIDYIWVTENLVPDTIYASTNKVHIFETDHSAVTVYFQIDDLFHTKQLFKKKKHNNNNLKVDYKKIDSQLWETYAEKIGKLLDKEKDIIDNVEISINNINRIWNTIRNTFKKANNELPKKKEKHYETISEICFKFAIDIDGLLDKNIKEFKEIVKIAFKLVQCEDLQDNKKRFLDSTLNRKRSKIVLDKIVIEKNSVKQLISDEELIENELIEHFKSFAGKKLNSNEKLKGRWIRQYSPKQDIN</sequence>
<protein>
    <recommendedName>
        <fullName evidence="3">DNase I-like protein</fullName>
    </recommendedName>
</protein>
<name>A0A2N0R1U4_9GLOM</name>
<dbReference type="Gene3D" id="3.60.10.10">
    <property type="entry name" value="Endonuclease/exonuclease/phosphatase"/>
    <property type="match status" value="1"/>
</dbReference>
<reference evidence="1 2" key="2">
    <citation type="submission" date="2017-10" db="EMBL/GenBank/DDBJ databases">
        <title>Genome analyses suggest a sexual origin of heterokaryosis in a supposedly ancient asexual fungus.</title>
        <authorList>
            <person name="Corradi N."/>
            <person name="Sedzielewska K."/>
            <person name="Noel J."/>
            <person name="Charron P."/>
            <person name="Farinelli L."/>
            <person name="Marton T."/>
            <person name="Kruger M."/>
            <person name="Pelin A."/>
            <person name="Brachmann A."/>
            <person name="Corradi N."/>
        </authorList>
    </citation>
    <scope>NUCLEOTIDE SEQUENCE [LARGE SCALE GENOMIC DNA]</scope>
    <source>
        <strain evidence="1 2">A1</strain>
    </source>
</reference>
<proteinExistence type="predicted"/>
<evidence type="ECO:0000313" key="2">
    <source>
        <dbReference type="Proteomes" id="UP000232688"/>
    </source>
</evidence>
<accession>A0A2N0R1U4</accession>
<dbReference type="AlphaFoldDB" id="A0A2N0R1U4"/>
<dbReference type="EMBL" id="LLXH01001871">
    <property type="protein sequence ID" value="PKC57281.1"/>
    <property type="molecule type" value="Genomic_DNA"/>
</dbReference>
<organism evidence="1 2">
    <name type="scientific">Rhizophagus irregularis</name>
    <dbReference type="NCBI Taxonomy" id="588596"/>
    <lineage>
        <taxon>Eukaryota</taxon>
        <taxon>Fungi</taxon>
        <taxon>Fungi incertae sedis</taxon>
        <taxon>Mucoromycota</taxon>
        <taxon>Glomeromycotina</taxon>
        <taxon>Glomeromycetes</taxon>
        <taxon>Glomerales</taxon>
        <taxon>Glomeraceae</taxon>
        <taxon>Rhizophagus</taxon>
    </lineage>
</organism>
<gene>
    <name evidence="1" type="ORF">RhiirA1_472715</name>
</gene>
<evidence type="ECO:0008006" key="3">
    <source>
        <dbReference type="Google" id="ProtNLM"/>
    </source>
</evidence>
<dbReference type="SUPFAM" id="SSF56219">
    <property type="entry name" value="DNase I-like"/>
    <property type="match status" value="1"/>
</dbReference>
<dbReference type="Proteomes" id="UP000232688">
    <property type="component" value="Unassembled WGS sequence"/>
</dbReference>
<dbReference type="InterPro" id="IPR036691">
    <property type="entry name" value="Endo/exonu/phosph_ase_sf"/>
</dbReference>
<dbReference type="VEuPathDB" id="FungiDB:RhiirFUN_018890"/>
<evidence type="ECO:0000313" key="1">
    <source>
        <dbReference type="EMBL" id="PKC57281.1"/>
    </source>
</evidence>
<reference evidence="1 2" key="1">
    <citation type="submission" date="2017-10" db="EMBL/GenBank/DDBJ databases">
        <title>Extensive intraspecific genome diversity in a model arbuscular mycorrhizal fungus.</title>
        <authorList>
            <person name="Chen E.C.H."/>
            <person name="Morin E."/>
            <person name="Baudet D."/>
            <person name="Noel J."/>
            <person name="Ndikumana S."/>
            <person name="Charron P."/>
            <person name="St-Onge C."/>
            <person name="Giorgi J."/>
            <person name="Grigoriev I.V."/>
            <person name="Roux C."/>
            <person name="Martin F.M."/>
            <person name="Corradi N."/>
        </authorList>
    </citation>
    <scope>NUCLEOTIDE SEQUENCE [LARGE SCALE GENOMIC DNA]</scope>
    <source>
        <strain evidence="1 2">A1</strain>
    </source>
</reference>
<comment type="caution">
    <text evidence="1">The sequence shown here is derived from an EMBL/GenBank/DDBJ whole genome shotgun (WGS) entry which is preliminary data.</text>
</comment>
<dbReference type="VEuPathDB" id="FungiDB:FUN_013376"/>
<dbReference type="VEuPathDB" id="FungiDB:RhiirA1_472715"/>